<dbReference type="AlphaFoldDB" id="A0AAD4LA87"/>
<comment type="catalytic activity">
    <reaction evidence="5 6">
        <text>queuosine 5'-phosphate + H2O = queuine + D-ribose 5-phosphate</text>
        <dbReference type="Rhea" id="RHEA:75387"/>
        <dbReference type="ChEBI" id="CHEBI:15377"/>
        <dbReference type="ChEBI" id="CHEBI:17433"/>
        <dbReference type="ChEBI" id="CHEBI:78346"/>
        <dbReference type="ChEBI" id="CHEBI:194371"/>
    </reaction>
    <physiologicalReaction direction="left-to-right" evidence="5 6">
        <dbReference type="Rhea" id="RHEA:75388"/>
    </physiologicalReaction>
</comment>
<evidence type="ECO:0000256" key="2">
    <source>
        <dbReference type="ARBA" id="ARBA00035119"/>
    </source>
</evidence>
<dbReference type="EC" id="3.2.2.-" evidence="6"/>
<evidence type="ECO:0000256" key="1">
    <source>
        <dbReference type="ARBA" id="ARBA00022801"/>
    </source>
</evidence>
<dbReference type="GO" id="GO:0006400">
    <property type="term" value="P:tRNA modification"/>
    <property type="evidence" value="ECO:0007669"/>
    <property type="project" value="TreeGrafter"/>
</dbReference>
<dbReference type="PANTHER" id="PTHR21314:SF0">
    <property type="entry name" value="QUEUOSINE 5'-PHOSPHATE N-GLYCOSYLASE_HYDROLASE"/>
    <property type="match status" value="1"/>
</dbReference>
<comment type="function">
    <text evidence="6">Catalyzes the hydrolysis of queuosine 5'-phosphate, releasing the nucleobase queuine (q). Is required for salvage of queuine from exogenous queuosine (Q) that is imported and then converted to queuosine 5'-phosphate intracellularly.</text>
</comment>
<evidence type="ECO:0000256" key="3">
    <source>
        <dbReference type="ARBA" id="ARBA00035306"/>
    </source>
</evidence>
<organism evidence="7 9">
    <name type="scientific">Lactarius akahatsu</name>
    <dbReference type="NCBI Taxonomy" id="416441"/>
    <lineage>
        <taxon>Eukaryota</taxon>
        <taxon>Fungi</taxon>
        <taxon>Dikarya</taxon>
        <taxon>Basidiomycota</taxon>
        <taxon>Agaricomycotina</taxon>
        <taxon>Agaricomycetes</taxon>
        <taxon>Russulales</taxon>
        <taxon>Russulaceae</taxon>
        <taxon>Lactarius</taxon>
    </lineage>
</organism>
<accession>A0AAD4LA87</accession>
<dbReference type="Pfam" id="PF10343">
    <property type="entry name" value="Q_salvage"/>
    <property type="match status" value="1"/>
</dbReference>
<dbReference type="EMBL" id="JAKELL010000076">
    <property type="protein sequence ID" value="KAH8984407.1"/>
    <property type="molecule type" value="Genomic_DNA"/>
</dbReference>
<comment type="similarity">
    <text evidence="2 6">Belongs to the QNG1 protein family.</text>
</comment>
<dbReference type="PANTHER" id="PTHR21314">
    <property type="entry name" value="QUEUOSINE 5'-PHOSPHATE N-GLYCOSYLASE_HYDROLASE-RELATED"/>
    <property type="match status" value="1"/>
</dbReference>
<dbReference type="Proteomes" id="UP001201163">
    <property type="component" value="Unassembled WGS sequence"/>
</dbReference>
<evidence type="ECO:0000313" key="7">
    <source>
        <dbReference type="EMBL" id="KAH8984407.1"/>
    </source>
</evidence>
<evidence type="ECO:0000256" key="5">
    <source>
        <dbReference type="ARBA" id="ARBA00048204"/>
    </source>
</evidence>
<gene>
    <name evidence="8" type="ORF">EDB92DRAFT_1799352</name>
    <name evidence="7" type="ORF">EDB92DRAFT_2033752</name>
</gene>
<comment type="caution">
    <text evidence="7">The sequence shown here is derived from an EMBL/GenBank/DDBJ whole genome shotgun (WGS) entry which is preliminary data.</text>
</comment>
<evidence type="ECO:0000313" key="8">
    <source>
        <dbReference type="EMBL" id="KAH8990075.1"/>
    </source>
</evidence>
<sequence length="410" mass="45901">MTILPRVHGDGLLTFEKQNESPLDATNPVVLSADFVLESVDDIVQINEDGVAAAARYVGERLVKDGYSPRTWHTHPLHLCPPEPYDPAHPGTRATLDWIFLISSLNFSFWSQYDGTDCCYGVEWRKGWGSDHRVVHTGYWSLVAALDRALEEGIPITDPMFYASEERCPDSLIEHVFRAAPQAIEGIPLLRERIAIMREVGAILCAGFGGSFQGFIEAFQRRHNYDASGLQLAQMVTDTFPSFRDEHWFEGRRIFFWKRAQILTAETWAAFSPAPAGGAEQHVPHPLFPRGIAQLTMFADYRVPQILHHLRLLTYAPALVHTLRARELLTSGVSREEVAIRAASIVAVERVAAALRTDGGGGGEDGAVSSVLIDFFLWDLAKRIEEGEERIEGVKTQPMLPAHRTRSIWY</sequence>
<keyword evidence="1 6" id="KW-0378">Hydrolase</keyword>
<dbReference type="GO" id="GO:0016787">
    <property type="term" value="F:hydrolase activity"/>
    <property type="evidence" value="ECO:0007669"/>
    <property type="project" value="UniProtKB-KW"/>
</dbReference>
<proteinExistence type="inferred from homology"/>
<evidence type="ECO:0000313" key="9">
    <source>
        <dbReference type="Proteomes" id="UP001201163"/>
    </source>
</evidence>
<name>A0AAD4LA87_9AGAM</name>
<keyword evidence="9" id="KW-1185">Reference proteome</keyword>
<protein>
    <recommendedName>
        <fullName evidence="3 6">Queuosine 5'-phosphate N-glycosylase/hydrolase</fullName>
        <ecNumber evidence="6">3.2.2.-</ecNumber>
    </recommendedName>
    <alternativeName>
        <fullName evidence="4 6">Queuosine-nucleotide N-glycosylase/hydrolase</fullName>
    </alternativeName>
</protein>
<evidence type="ECO:0000256" key="4">
    <source>
        <dbReference type="ARBA" id="ARBA00035393"/>
    </source>
</evidence>
<evidence type="ECO:0000256" key="6">
    <source>
        <dbReference type="RuleBase" id="RU365002"/>
    </source>
</evidence>
<dbReference type="InterPro" id="IPR019438">
    <property type="entry name" value="Q_salvage"/>
</dbReference>
<dbReference type="EMBL" id="JAKELL010000032">
    <property type="protein sequence ID" value="KAH8990075.1"/>
    <property type="molecule type" value="Genomic_DNA"/>
</dbReference>
<reference evidence="7" key="1">
    <citation type="submission" date="2022-01" db="EMBL/GenBank/DDBJ databases">
        <title>Comparative genomics reveals a dynamic genome evolution in the ectomycorrhizal milk-cap (Lactarius) mushrooms.</title>
        <authorList>
            <consortium name="DOE Joint Genome Institute"/>
            <person name="Lebreton A."/>
            <person name="Tang N."/>
            <person name="Kuo A."/>
            <person name="LaButti K."/>
            <person name="Drula E."/>
            <person name="Barry K."/>
            <person name="Clum A."/>
            <person name="Lipzen A."/>
            <person name="Mousain D."/>
            <person name="Ng V."/>
            <person name="Wang R."/>
            <person name="Wang X."/>
            <person name="Dai Y."/>
            <person name="Henrissat B."/>
            <person name="Grigoriev I.V."/>
            <person name="Guerin-Laguette A."/>
            <person name="Yu F."/>
            <person name="Martin F.M."/>
        </authorList>
    </citation>
    <scope>NUCLEOTIDE SEQUENCE</scope>
    <source>
        <strain evidence="7">QP</strain>
    </source>
</reference>